<protein>
    <submittedName>
        <fullName evidence="1">Uncharacterized protein</fullName>
    </submittedName>
</protein>
<organism evidence="1 2">
    <name type="scientific">Streblomastix strix</name>
    <dbReference type="NCBI Taxonomy" id="222440"/>
    <lineage>
        <taxon>Eukaryota</taxon>
        <taxon>Metamonada</taxon>
        <taxon>Preaxostyla</taxon>
        <taxon>Oxymonadida</taxon>
        <taxon>Streblomastigidae</taxon>
        <taxon>Streblomastix</taxon>
    </lineage>
</organism>
<gene>
    <name evidence="1" type="ORF">EZS28_039203</name>
</gene>
<dbReference type="EMBL" id="SNRW01020634">
    <property type="protein sequence ID" value="KAA6365271.1"/>
    <property type="molecule type" value="Genomic_DNA"/>
</dbReference>
<accession>A0A5J4U5P2</accession>
<dbReference type="AlphaFoldDB" id="A0A5J4U5P2"/>
<name>A0A5J4U5P2_9EUKA</name>
<evidence type="ECO:0000313" key="2">
    <source>
        <dbReference type="Proteomes" id="UP000324800"/>
    </source>
</evidence>
<sequence>MTDNIEVRQSLCDLADTNELFCLMWKAITSVNITSLTPSSENPLIFIHLISKSLPTSATSPEGRRSHCLVEVFDPCLSFSVHLQIPNRLFKEKELN</sequence>
<reference evidence="1 2" key="1">
    <citation type="submission" date="2019-03" db="EMBL/GenBank/DDBJ databases">
        <title>Single cell metagenomics reveals metabolic interactions within the superorganism composed of flagellate Streblomastix strix and complex community of Bacteroidetes bacteria on its surface.</title>
        <authorList>
            <person name="Treitli S.C."/>
            <person name="Kolisko M."/>
            <person name="Husnik F."/>
            <person name="Keeling P."/>
            <person name="Hampl V."/>
        </authorList>
    </citation>
    <scope>NUCLEOTIDE SEQUENCE [LARGE SCALE GENOMIC DNA]</scope>
    <source>
        <strain evidence="1">ST1C</strain>
    </source>
</reference>
<dbReference type="Proteomes" id="UP000324800">
    <property type="component" value="Unassembled WGS sequence"/>
</dbReference>
<evidence type="ECO:0000313" key="1">
    <source>
        <dbReference type="EMBL" id="KAA6365271.1"/>
    </source>
</evidence>
<comment type="caution">
    <text evidence="1">The sequence shown here is derived from an EMBL/GenBank/DDBJ whole genome shotgun (WGS) entry which is preliminary data.</text>
</comment>
<proteinExistence type="predicted"/>